<keyword evidence="3" id="KW-1185">Reference proteome</keyword>
<organism evidence="2 3">
    <name type="scientific">Rubroshorea leprosula</name>
    <dbReference type="NCBI Taxonomy" id="152421"/>
    <lineage>
        <taxon>Eukaryota</taxon>
        <taxon>Viridiplantae</taxon>
        <taxon>Streptophyta</taxon>
        <taxon>Embryophyta</taxon>
        <taxon>Tracheophyta</taxon>
        <taxon>Spermatophyta</taxon>
        <taxon>Magnoliopsida</taxon>
        <taxon>eudicotyledons</taxon>
        <taxon>Gunneridae</taxon>
        <taxon>Pentapetalae</taxon>
        <taxon>rosids</taxon>
        <taxon>malvids</taxon>
        <taxon>Malvales</taxon>
        <taxon>Dipterocarpaceae</taxon>
        <taxon>Rubroshorea</taxon>
    </lineage>
</organism>
<sequence>MAIAARIGRSKIFLLGEAKRGERSLSRLAGGDLGEKSRRGDNEGNVYDSSSWVPHPRNGIYFPKGHEWVMNDVPEGAACFDRGFWVRNTDGVEKPDPEVPAPNYQHLSKVT</sequence>
<proteinExistence type="predicted"/>
<evidence type="ECO:0000313" key="3">
    <source>
        <dbReference type="Proteomes" id="UP001054252"/>
    </source>
</evidence>
<name>A0AAV5M0F3_9ROSI</name>
<dbReference type="Proteomes" id="UP001054252">
    <property type="component" value="Unassembled WGS sequence"/>
</dbReference>
<dbReference type="PANTHER" id="PTHR35109">
    <property type="entry name" value="GLUTAMATE RACEMASE"/>
    <property type="match status" value="1"/>
</dbReference>
<reference evidence="2 3" key="1">
    <citation type="journal article" date="2021" name="Commun. Biol.">
        <title>The genome of Shorea leprosula (Dipterocarpaceae) highlights the ecological relevance of drought in aseasonal tropical rainforests.</title>
        <authorList>
            <person name="Ng K.K.S."/>
            <person name="Kobayashi M.J."/>
            <person name="Fawcett J.A."/>
            <person name="Hatakeyama M."/>
            <person name="Paape T."/>
            <person name="Ng C.H."/>
            <person name="Ang C.C."/>
            <person name="Tnah L.H."/>
            <person name="Lee C.T."/>
            <person name="Nishiyama T."/>
            <person name="Sese J."/>
            <person name="O'Brien M.J."/>
            <person name="Copetti D."/>
            <person name="Mohd Noor M.I."/>
            <person name="Ong R.C."/>
            <person name="Putra M."/>
            <person name="Sireger I.Z."/>
            <person name="Indrioko S."/>
            <person name="Kosugi Y."/>
            <person name="Izuno A."/>
            <person name="Isagi Y."/>
            <person name="Lee S.L."/>
            <person name="Shimizu K.K."/>
        </authorList>
    </citation>
    <scope>NUCLEOTIDE SEQUENCE [LARGE SCALE GENOMIC DNA]</scope>
    <source>
        <strain evidence="2">214</strain>
    </source>
</reference>
<feature type="region of interest" description="Disordered" evidence="1">
    <location>
        <begin position="91"/>
        <end position="111"/>
    </location>
</feature>
<dbReference type="AlphaFoldDB" id="A0AAV5M0F3"/>
<protein>
    <submittedName>
        <fullName evidence="2">Uncharacterized protein</fullName>
    </submittedName>
</protein>
<evidence type="ECO:0000256" key="1">
    <source>
        <dbReference type="SAM" id="MobiDB-lite"/>
    </source>
</evidence>
<gene>
    <name evidence="2" type="ORF">SLEP1_g50553</name>
</gene>
<evidence type="ECO:0000313" key="2">
    <source>
        <dbReference type="EMBL" id="GKV43238.1"/>
    </source>
</evidence>
<dbReference type="EMBL" id="BPVZ01000166">
    <property type="protein sequence ID" value="GKV43238.1"/>
    <property type="molecule type" value="Genomic_DNA"/>
</dbReference>
<feature type="region of interest" description="Disordered" evidence="1">
    <location>
        <begin position="25"/>
        <end position="51"/>
    </location>
</feature>
<dbReference type="PANTHER" id="PTHR35109:SF1">
    <property type="entry name" value="GLUTAMATE RACEMASE"/>
    <property type="match status" value="1"/>
</dbReference>
<feature type="compositionally biased region" description="Basic and acidic residues" evidence="1">
    <location>
        <begin position="33"/>
        <end position="42"/>
    </location>
</feature>
<comment type="caution">
    <text evidence="2">The sequence shown here is derived from an EMBL/GenBank/DDBJ whole genome shotgun (WGS) entry which is preliminary data.</text>
</comment>
<accession>A0AAV5M0F3</accession>